<evidence type="ECO:0000256" key="3">
    <source>
        <dbReference type="ARBA" id="ARBA00023163"/>
    </source>
</evidence>
<dbReference type="PANTHER" id="PTHR30055">
    <property type="entry name" value="HTH-TYPE TRANSCRIPTIONAL REGULATOR RUTR"/>
    <property type="match status" value="1"/>
</dbReference>
<dbReference type="PROSITE" id="PS50977">
    <property type="entry name" value="HTH_TETR_2"/>
    <property type="match status" value="1"/>
</dbReference>
<reference evidence="6" key="1">
    <citation type="submission" date="2020-07" db="EMBL/GenBank/DDBJ databases">
        <title>Genome sequences of bacteria associated with the marine, planktonic diatom Thalassiosira profunda strain ECT2AJA-044.</title>
        <authorList>
            <person name="Gargas C.B."/>
            <person name="Roberts W.R."/>
            <person name="Alverson A.J."/>
        </authorList>
    </citation>
    <scope>NUCLEOTIDE SEQUENCE</scope>
    <source>
        <strain evidence="6">ECT2AJA-044</strain>
    </source>
</reference>
<name>A0A975EN49_9RHOB</name>
<evidence type="ECO:0000259" key="5">
    <source>
        <dbReference type="PROSITE" id="PS50977"/>
    </source>
</evidence>
<feature type="domain" description="HTH tetR-type" evidence="5">
    <location>
        <begin position="10"/>
        <end position="70"/>
    </location>
</feature>
<accession>A0A975EN49</accession>
<sequence length="194" mass="21043">MTVLQPDTPTETEAKIVAAAIQCFVRYGARKTSMADIASAAGVSRQTLYDSFDGKDGLIRAAIRFVTDQSLQKVREGVAGLSDFADQLDVYFQHTVIESFELLQTAADMEDLMAGHNAAGKEEIEASHQRHEALMTELLMPYAAPLESHGLSPEAQAHYLIVVIMNLKYSAQTRADLDGLLATLKTGTLAVLKG</sequence>
<dbReference type="SUPFAM" id="SSF46689">
    <property type="entry name" value="Homeodomain-like"/>
    <property type="match status" value="1"/>
</dbReference>
<keyword evidence="2 4" id="KW-0238">DNA-binding</keyword>
<evidence type="ECO:0000256" key="4">
    <source>
        <dbReference type="PROSITE-ProRule" id="PRU00335"/>
    </source>
</evidence>
<dbReference type="InterPro" id="IPR009057">
    <property type="entry name" value="Homeodomain-like_sf"/>
</dbReference>
<dbReference type="PRINTS" id="PR00455">
    <property type="entry name" value="HTHTETR"/>
</dbReference>
<dbReference type="KEGG" id="cact:HZ995_12120"/>
<dbReference type="AlphaFoldDB" id="A0A975EN49"/>
<dbReference type="Gene3D" id="1.10.357.10">
    <property type="entry name" value="Tetracycline Repressor, domain 2"/>
    <property type="match status" value="1"/>
</dbReference>
<evidence type="ECO:0000313" key="7">
    <source>
        <dbReference type="Proteomes" id="UP000665026"/>
    </source>
</evidence>
<evidence type="ECO:0000256" key="1">
    <source>
        <dbReference type="ARBA" id="ARBA00023015"/>
    </source>
</evidence>
<dbReference type="EMBL" id="CP060010">
    <property type="protein sequence ID" value="QTN35222.1"/>
    <property type="molecule type" value="Genomic_DNA"/>
</dbReference>
<keyword evidence="3" id="KW-0804">Transcription</keyword>
<dbReference type="InterPro" id="IPR050109">
    <property type="entry name" value="HTH-type_TetR-like_transc_reg"/>
</dbReference>
<feature type="DNA-binding region" description="H-T-H motif" evidence="4">
    <location>
        <begin position="33"/>
        <end position="52"/>
    </location>
</feature>
<keyword evidence="1" id="KW-0805">Transcription regulation</keyword>
<protein>
    <submittedName>
        <fullName evidence="6">TetR/AcrR family transcriptional regulator</fullName>
    </submittedName>
</protein>
<dbReference type="GO" id="GO:0000976">
    <property type="term" value="F:transcription cis-regulatory region binding"/>
    <property type="evidence" value="ECO:0007669"/>
    <property type="project" value="TreeGrafter"/>
</dbReference>
<dbReference type="PANTHER" id="PTHR30055:SF234">
    <property type="entry name" value="HTH-TYPE TRANSCRIPTIONAL REGULATOR BETI"/>
    <property type="match status" value="1"/>
</dbReference>
<dbReference type="RefSeq" id="WP_209355909.1">
    <property type="nucleotide sequence ID" value="NZ_CP060010.1"/>
</dbReference>
<gene>
    <name evidence="6" type="ORF">HZ995_12120</name>
</gene>
<dbReference type="InterPro" id="IPR001647">
    <property type="entry name" value="HTH_TetR"/>
</dbReference>
<organism evidence="6 7">
    <name type="scientific">Cognatishimia activa</name>
    <dbReference type="NCBI Taxonomy" id="1715691"/>
    <lineage>
        <taxon>Bacteria</taxon>
        <taxon>Pseudomonadati</taxon>
        <taxon>Pseudomonadota</taxon>
        <taxon>Alphaproteobacteria</taxon>
        <taxon>Rhodobacterales</taxon>
        <taxon>Paracoccaceae</taxon>
        <taxon>Cognatishimia</taxon>
    </lineage>
</organism>
<dbReference type="GO" id="GO:0003700">
    <property type="term" value="F:DNA-binding transcription factor activity"/>
    <property type="evidence" value="ECO:0007669"/>
    <property type="project" value="TreeGrafter"/>
</dbReference>
<evidence type="ECO:0000256" key="2">
    <source>
        <dbReference type="ARBA" id="ARBA00023125"/>
    </source>
</evidence>
<dbReference type="Proteomes" id="UP000665026">
    <property type="component" value="Chromosome"/>
</dbReference>
<proteinExistence type="predicted"/>
<dbReference type="Pfam" id="PF00440">
    <property type="entry name" value="TetR_N"/>
    <property type="match status" value="1"/>
</dbReference>
<evidence type="ECO:0000313" key="6">
    <source>
        <dbReference type="EMBL" id="QTN35222.1"/>
    </source>
</evidence>